<keyword evidence="2" id="KW-1185">Reference proteome</keyword>
<dbReference type="STRING" id="1238182.C882_0701"/>
<sequence>MAVGTNDLQRLHGPHLGCLLRPAESRVAVAGRGQDQHKACQPAAGPFLQANQAVAPVLVGHGTPGPALRGLCTLWRGFYPRSADIEL</sequence>
<protein>
    <submittedName>
        <fullName evidence="1">Uncharacterized protein</fullName>
    </submittedName>
</protein>
<name>K9GUP1_9PROT</name>
<gene>
    <name evidence="1" type="ORF">C882_0701</name>
</gene>
<comment type="caution">
    <text evidence="1">The sequence shown here is derived from an EMBL/GenBank/DDBJ whole genome shotgun (WGS) entry which is preliminary data.</text>
</comment>
<proteinExistence type="predicted"/>
<evidence type="ECO:0000313" key="1">
    <source>
        <dbReference type="EMBL" id="EKV28937.1"/>
    </source>
</evidence>
<dbReference type="AlphaFoldDB" id="K9GUP1"/>
<dbReference type="EMBL" id="ANHY01000014">
    <property type="protein sequence ID" value="EKV28937.1"/>
    <property type="molecule type" value="Genomic_DNA"/>
</dbReference>
<accession>K9GUP1</accession>
<reference evidence="1 2" key="1">
    <citation type="journal article" date="2013" name="Genome Announc.">
        <title>Draft Genome Sequence of an Alphaproteobacterium, Caenispirillum salinarum AK4(T), Isolated from a Solar Saltern.</title>
        <authorList>
            <person name="Khatri I."/>
            <person name="Singh A."/>
            <person name="Korpole S."/>
            <person name="Pinnaka A.K."/>
            <person name="Subramanian S."/>
        </authorList>
    </citation>
    <scope>NUCLEOTIDE SEQUENCE [LARGE SCALE GENOMIC DNA]</scope>
    <source>
        <strain evidence="1 2">AK4</strain>
    </source>
</reference>
<organism evidence="1 2">
    <name type="scientific">Caenispirillum salinarum AK4</name>
    <dbReference type="NCBI Taxonomy" id="1238182"/>
    <lineage>
        <taxon>Bacteria</taxon>
        <taxon>Pseudomonadati</taxon>
        <taxon>Pseudomonadota</taxon>
        <taxon>Alphaproteobacteria</taxon>
        <taxon>Rhodospirillales</taxon>
        <taxon>Novispirillaceae</taxon>
        <taxon>Caenispirillum</taxon>
    </lineage>
</organism>
<dbReference type="Proteomes" id="UP000009881">
    <property type="component" value="Unassembled WGS sequence"/>
</dbReference>
<evidence type="ECO:0000313" key="2">
    <source>
        <dbReference type="Proteomes" id="UP000009881"/>
    </source>
</evidence>